<dbReference type="STRING" id="660470.Theba_2327"/>
<accession>I2F7Q0</accession>
<dbReference type="EMBL" id="CP003532">
    <property type="protein sequence ID" value="AFK07953.1"/>
    <property type="molecule type" value="Genomic_DNA"/>
</dbReference>
<evidence type="ECO:0000313" key="2">
    <source>
        <dbReference type="Proteomes" id="UP000002881"/>
    </source>
</evidence>
<organism evidence="1 2">
    <name type="scientific">Mesotoga prima MesG1.Ag.4.2</name>
    <dbReference type="NCBI Taxonomy" id="660470"/>
    <lineage>
        <taxon>Bacteria</taxon>
        <taxon>Thermotogati</taxon>
        <taxon>Thermotogota</taxon>
        <taxon>Thermotogae</taxon>
        <taxon>Kosmotogales</taxon>
        <taxon>Kosmotogaceae</taxon>
        <taxon>Mesotoga</taxon>
    </lineage>
</organism>
<dbReference type="Gene3D" id="3.10.420.10">
    <property type="entry name" value="SecB-like"/>
    <property type="match status" value="1"/>
</dbReference>
<keyword evidence="2" id="KW-1185">Reference proteome</keyword>
<protein>
    <submittedName>
        <fullName evidence="1">Preprotein translocase subunit SecB</fullName>
    </submittedName>
</protein>
<evidence type="ECO:0000313" key="1">
    <source>
        <dbReference type="EMBL" id="AFK07953.1"/>
    </source>
</evidence>
<name>I2F7Q0_9BACT</name>
<reference evidence="1 2" key="1">
    <citation type="journal article" date="2012" name="Genome Biol. Evol.">
        <title>Genome Sequence of the Mesophilic Thermotogales Bacterium Mesotoga prima MesG1.Ag.4.2 Reveals the Largest Thermotogales Genome To Date.</title>
        <authorList>
            <person name="Zhaxybayeva O."/>
            <person name="Swithers K.S."/>
            <person name="Foght J."/>
            <person name="Green A.G."/>
            <person name="Bruce D."/>
            <person name="Detter C."/>
            <person name="Han S."/>
            <person name="Teshima H."/>
            <person name="Han J."/>
            <person name="Woyke T."/>
            <person name="Pitluck S."/>
            <person name="Nolan M."/>
            <person name="Ivanova N."/>
            <person name="Pati A."/>
            <person name="Land M.L."/>
            <person name="Dlutek M."/>
            <person name="Doolittle W.F."/>
            <person name="Noll K.M."/>
            <person name="Nesbo C.L."/>
        </authorList>
    </citation>
    <scope>NUCLEOTIDE SEQUENCE [LARGE SCALE GENOMIC DNA]</scope>
    <source>
        <strain evidence="2">mesG1.Ag.4.2</strain>
    </source>
</reference>
<dbReference type="Proteomes" id="UP000002881">
    <property type="component" value="Chromosome"/>
</dbReference>
<proteinExistence type="predicted"/>
<dbReference type="GeneID" id="87108048"/>
<dbReference type="KEGG" id="mpg:Theba_2327"/>
<dbReference type="HOGENOM" id="CLU_1842760_0_0_0"/>
<dbReference type="SUPFAM" id="SSF54611">
    <property type="entry name" value="SecB-like"/>
    <property type="match status" value="1"/>
</dbReference>
<dbReference type="AlphaFoldDB" id="I2F7Q0"/>
<dbReference type="RefSeq" id="WP_014731704.1">
    <property type="nucleotide sequence ID" value="NC_017934.1"/>
</dbReference>
<gene>
    <name evidence="1" type="ORF">Theba_2327</name>
</gene>
<dbReference type="InterPro" id="IPR035958">
    <property type="entry name" value="SecB-like_sf"/>
</dbReference>
<sequence>MNRVEQAILQMKRYLIKEFCFSYTPVQNEIVISIELGRETKIIEEDGKKNCLLELTLTAFGRADETDYLTIKASMEGVFECQETLEEKALEKMVAESGTSILLPVLRAAILSFTGQAGLTPPIVIPLMNPRFSSEAEKQ</sequence>